<sequence length="107" mass="12621">MKERVYNKLVRDSIPDIIQEKGETPVFRTLDDGEFARCLEEKLREEVEEFLAEKSLGELGDILEVLEELAHSLGWTDREIRQAKDEKAQRNGVFRERLFLEKVIEEE</sequence>
<reference evidence="1" key="2">
    <citation type="submission" date="2021-04" db="EMBL/GenBank/DDBJ databases">
        <authorList>
            <person name="Gilroy R."/>
        </authorList>
    </citation>
    <scope>NUCLEOTIDE SEQUENCE</scope>
    <source>
        <strain evidence="1">1282</strain>
    </source>
</reference>
<reference evidence="1" key="1">
    <citation type="journal article" date="2021" name="PeerJ">
        <title>Extensive microbial diversity within the chicken gut microbiome revealed by metagenomics and culture.</title>
        <authorList>
            <person name="Gilroy R."/>
            <person name="Ravi A."/>
            <person name="Getino M."/>
            <person name="Pursley I."/>
            <person name="Horton D.L."/>
            <person name="Alikhan N.F."/>
            <person name="Baker D."/>
            <person name="Gharbi K."/>
            <person name="Hall N."/>
            <person name="Watson M."/>
            <person name="Adriaenssens E.M."/>
            <person name="Foster-Nyarko E."/>
            <person name="Jarju S."/>
            <person name="Secka A."/>
            <person name="Antonio M."/>
            <person name="Oren A."/>
            <person name="Chaudhuri R.R."/>
            <person name="La Ragione R."/>
            <person name="Hildebrand F."/>
            <person name="Pallen M.J."/>
        </authorList>
    </citation>
    <scope>NUCLEOTIDE SEQUENCE</scope>
    <source>
        <strain evidence="1">1282</strain>
    </source>
</reference>
<name>A0A9D1YC27_9FIRM</name>
<dbReference type="Proteomes" id="UP000823915">
    <property type="component" value="Unassembled WGS sequence"/>
</dbReference>
<comment type="caution">
    <text evidence="1">The sequence shown here is derived from an EMBL/GenBank/DDBJ whole genome shotgun (WGS) entry which is preliminary data.</text>
</comment>
<accession>A0A9D1YC27</accession>
<dbReference type="EMBL" id="DXDU01000055">
    <property type="protein sequence ID" value="HIY26191.1"/>
    <property type="molecule type" value="Genomic_DNA"/>
</dbReference>
<evidence type="ECO:0000313" key="2">
    <source>
        <dbReference type="Proteomes" id="UP000823915"/>
    </source>
</evidence>
<protein>
    <submittedName>
        <fullName evidence="1">Nucleoside triphosphate pyrophosphohydrolase</fullName>
    </submittedName>
</protein>
<gene>
    <name evidence="1" type="ORF">H9838_03350</name>
</gene>
<proteinExistence type="predicted"/>
<evidence type="ECO:0000313" key="1">
    <source>
        <dbReference type="EMBL" id="HIY26191.1"/>
    </source>
</evidence>
<dbReference type="InterPro" id="IPR038735">
    <property type="entry name" value="MSMEG_1276-like_NTP-PPase_dom"/>
</dbReference>
<dbReference type="AlphaFoldDB" id="A0A9D1YC27"/>
<dbReference type="CDD" id="cd11532">
    <property type="entry name" value="NTP-PPase_COG4997"/>
    <property type="match status" value="1"/>
</dbReference>
<organism evidence="1 2">
    <name type="scientific">Candidatus Acutalibacter pullistercoris</name>
    <dbReference type="NCBI Taxonomy" id="2838418"/>
    <lineage>
        <taxon>Bacteria</taxon>
        <taxon>Bacillati</taxon>
        <taxon>Bacillota</taxon>
        <taxon>Clostridia</taxon>
        <taxon>Eubacteriales</taxon>
        <taxon>Acutalibacteraceae</taxon>
        <taxon>Acutalibacter</taxon>
    </lineage>
</organism>